<dbReference type="AlphaFoldDB" id="A0A6J6UK85"/>
<proteinExistence type="predicted"/>
<evidence type="ECO:0000313" key="1">
    <source>
        <dbReference type="EMBL" id="CAB4758849.1"/>
    </source>
</evidence>
<accession>A0A6J6UK85</accession>
<dbReference type="EMBL" id="CAEZZK010000091">
    <property type="protein sequence ID" value="CAB4758849.1"/>
    <property type="molecule type" value="Genomic_DNA"/>
</dbReference>
<name>A0A6J6UK85_9ZZZZ</name>
<organism evidence="1">
    <name type="scientific">freshwater metagenome</name>
    <dbReference type="NCBI Taxonomy" id="449393"/>
    <lineage>
        <taxon>unclassified sequences</taxon>
        <taxon>metagenomes</taxon>
        <taxon>ecological metagenomes</taxon>
    </lineage>
</organism>
<sequence>MNGVSLNICVPDGISVLVKISLGKTSGSDSGAELRISEILLLSSLLATALNIADVNKVLLAAEINRRRSHPRGARDSPGVSIGRSC</sequence>
<reference evidence="1" key="1">
    <citation type="submission" date="2020-05" db="EMBL/GenBank/DDBJ databases">
        <authorList>
            <person name="Chiriac C."/>
            <person name="Salcher M."/>
            <person name="Ghai R."/>
            <person name="Kavagutti S V."/>
        </authorList>
    </citation>
    <scope>NUCLEOTIDE SEQUENCE</scope>
</reference>
<gene>
    <name evidence="1" type="ORF">UFOPK2855_00560</name>
</gene>
<protein>
    <submittedName>
        <fullName evidence="1">Unannotated protein</fullName>
    </submittedName>
</protein>